<accession>A0A0U1MA06</accession>
<dbReference type="EMBL" id="CVMT01000010">
    <property type="protein sequence ID" value="CRG91790.1"/>
    <property type="molecule type" value="Genomic_DNA"/>
</dbReference>
<dbReference type="OMA" id="HHAYSDP"/>
<dbReference type="OrthoDB" id="4498107at2759"/>
<sequence>MSSRRTYSSSAPKYETRRPGRVYASPPPESYHGPHFDRAMAQEQYWDSIGSREVWDPSKQLSSVAARPETYGLAHSYHESRLEHEYSDPYEKRPSPYTRRAEADYKTYKRPSDGHGEIAEQVRKYKDTPVGRNISPHDFHRDSLLEGKRLAREGRDMSNLAAQSRLGFNQKYPQGYEDLTATENHMKQVRSQIEAARGFRKADNFIDGRLDAFEKQMVRRGRR</sequence>
<dbReference type="Proteomes" id="UP000054383">
    <property type="component" value="Unassembled WGS sequence"/>
</dbReference>
<evidence type="ECO:0000313" key="3">
    <source>
        <dbReference type="Proteomes" id="UP000054383"/>
    </source>
</evidence>
<evidence type="ECO:0000313" key="2">
    <source>
        <dbReference type="EMBL" id="CRG91790.1"/>
    </source>
</evidence>
<feature type="compositionally biased region" description="Polar residues" evidence="1">
    <location>
        <begin position="1"/>
        <end position="11"/>
    </location>
</feature>
<feature type="region of interest" description="Disordered" evidence="1">
    <location>
        <begin position="76"/>
        <end position="140"/>
    </location>
</feature>
<name>A0A0U1MA06_TALIS</name>
<organism evidence="2 3">
    <name type="scientific">Talaromyces islandicus</name>
    <name type="common">Penicillium islandicum</name>
    <dbReference type="NCBI Taxonomy" id="28573"/>
    <lineage>
        <taxon>Eukaryota</taxon>
        <taxon>Fungi</taxon>
        <taxon>Dikarya</taxon>
        <taxon>Ascomycota</taxon>
        <taxon>Pezizomycotina</taxon>
        <taxon>Eurotiomycetes</taxon>
        <taxon>Eurotiomycetidae</taxon>
        <taxon>Eurotiales</taxon>
        <taxon>Trichocomaceae</taxon>
        <taxon>Talaromyces</taxon>
        <taxon>Talaromyces sect. Islandici</taxon>
    </lineage>
</organism>
<gene>
    <name evidence="2" type="ORF">PISL3812_08842</name>
</gene>
<protein>
    <submittedName>
        <fullName evidence="2">Uncharacterized protein</fullName>
    </submittedName>
</protein>
<dbReference type="AlphaFoldDB" id="A0A0U1MA06"/>
<reference evidence="2 3" key="1">
    <citation type="submission" date="2015-04" db="EMBL/GenBank/DDBJ databases">
        <authorList>
            <person name="Syromyatnikov M.Y."/>
            <person name="Popov V.N."/>
        </authorList>
    </citation>
    <scope>NUCLEOTIDE SEQUENCE [LARGE SCALE GENOMIC DNA]</scope>
    <source>
        <strain evidence="2">WF-38-12</strain>
    </source>
</reference>
<feature type="region of interest" description="Disordered" evidence="1">
    <location>
        <begin position="1"/>
        <end position="38"/>
    </location>
</feature>
<proteinExistence type="predicted"/>
<evidence type="ECO:0000256" key="1">
    <source>
        <dbReference type="SAM" id="MobiDB-lite"/>
    </source>
</evidence>
<keyword evidence="3" id="KW-1185">Reference proteome</keyword>